<dbReference type="Proteomes" id="UP000186469">
    <property type="component" value="Unassembled WGS sequence"/>
</dbReference>
<accession>A0A1M7T5U0</accession>
<dbReference type="AlphaFoldDB" id="A0A1M7T5U0"/>
<organism evidence="3 4">
    <name type="scientific">Desulfovibrio litoralis DSM 11393</name>
    <dbReference type="NCBI Taxonomy" id="1121455"/>
    <lineage>
        <taxon>Bacteria</taxon>
        <taxon>Pseudomonadati</taxon>
        <taxon>Thermodesulfobacteriota</taxon>
        <taxon>Desulfovibrionia</taxon>
        <taxon>Desulfovibrionales</taxon>
        <taxon>Desulfovibrionaceae</taxon>
        <taxon>Desulfovibrio</taxon>
    </lineage>
</organism>
<protein>
    <submittedName>
        <fullName evidence="3">AsmA-like C-terminal region</fullName>
    </submittedName>
</protein>
<keyword evidence="1" id="KW-1133">Transmembrane helix</keyword>
<dbReference type="RefSeq" id="WP_072697272.1">
    <property type="nucleotide sequence ID" value="NZ_FRDI01000007.1"/>
</dbReference>
<evidence type="ECO:0000259" key="2">
    <source>
        <dbReference type="Pfam" id="PF05170"/>
    </source>
</evidence>
<keyword evidence="1" id="KW-0472">Membrane</keyword>
<evidence type="ECO:0000313" key="3">
    <source>
        <dbReference type="EMBL" id="SHN66110.1"/>
    </source>
</evidence>
<feature type="transmembrane region" description="Helical" evidence="1">
    <location>
        <begin position="12"/>
        <end position="34"/>
    </location>
</feature>
<dbReference type="STRING" id="1121455.SAMN02745728_01580"/>
<dbReference type="EMBL" id="FRDI01000007">
    <property type="protein sequence ID" value="SHN66110.1"/>
    <property type="molecule type" value="Genomic_DNA"/>
</dbReference>
<dbReference type="GO" id="GO:0090313">
    <property type="term" value="P:regulation of protein targeting to membrane"/>
    <property type="evidence" value="ECO:0007669"/>
    <property type="project" value="TreeGrafter"/>
</dbReference>
<gene>
    <name evidence="3" type="ORF">SAMN02745728_01580</name>
</gene>
<dbReference type="PANTHER" id="PTHR30441:SF4">
    <property type="entry name" value="PROTEIN ASMA"/>
    <property type="match status" value="1"/>
</dbReference>
<dbReference type="PANTHER" id="PTHR30441">
    <property type="entry name" value="DUF748 DOMAIN-CONTAINING PROTEIN"/>
    <property type="match status" value="1"/>
</dbReference>
<sequence>MVLSMWQNFKLFIRTLIKLTVWLGICAVLLSIFVDSRFLSERIAGALSKVSGLKFTILGPARFTLISSGPGIEVRGILIEQPSGFKSTVSLIRIPRLNLRIDLVALLTGSVKLKEVSIYRPRVYAIVNENGENSLLALIKQLQVQNTPDYEKSNLKETNSSSTNFLSSTNSSSVMLNAGQNATQLSTNSTLSVIQSGIAQNATIAQNTQNATIKADTDTLEAGTNKTESFTSPDIDLQDRIEMKLYALLKPILPSLDKIEINKGRFYFESTKTEWYDVNDLNISFSITDQDDDKFPQLAELTIETDLKMPAEVVEQPDSPPINFTLDTKLSLPFALQDQEQGKLKLSSPKLSLNLYSDKYSSPKGSIFGRLRLGLDADLSLTDQSLNISKLEVNGDGLSAYGHINVYNLFTFTPLTIVELSVNNFSLTRWLGFTRKLPNGLQHTLNKAGGNVNALGVGSHFAFSSDNIKTPYVKISGLGIVPNFLKPSLYLSLNTDFVDANRVIPDLSPSEKQGGYKEPPPLTSLPPLPFFGPNSRVSDFGEFPFNILIFAKKAKVNLFDIDTIKVRIFPDMTKKLVALNAQVGNVYGGTGVVDLDLTKDVVIRAKLQNINTEPMTVLLSDVVNTKGRANLNFNGLLVGKVVTADADLQNVDPFKLVIIGGGDIKKQGNKSSFGDMELPFARLLVSAKNLRIENIKRILNLSGELTADIQGPFDIGGLTFNQFVIKKAKFNTPVLMDLEAQKFTKVENIDFETYSRGTFKSFEQERPLNMGLRGILNLQLERKGLSLDKMNLSLFNSTITGKFKAERLWGNRSLNDRGQVVNTDTVYDMSLGFKSNKLRDFLDGTGLNSGLGLAVPKNEKMLNNLDCSADINAKGEALKIKNMQGKLDLTPFKFDLEKKVLGSADANNKLAPKYDWKLSLSLGSFNFDDYREKSKPESENKTSEKPKAKPWNFTPLYENKIQASLNAEHLRIFKLDFNNLKADLSVADGRINLKPVSSKLYDGHFKLDLSSKVENNALVSALNINAEQVNVSRFMISLFEKEYATGKMFLNTNLSGVAKSMDDIPSGVSGPWNIQFKDGQYFTDPPNVNDTKKRKSSGTSFSLATASGAMTNGVIKTDNFKLNSGLLEMNGRATIDLNKRTIDTRINVIVIKGPTIPVTVTGSLSNPEVSVKGLQAVPTSVFQITKSVLTLPLRIFGYED</sequence>
<keyword evidence="1" id="KW-0812">Transmembrane</keyword>
<dbReference type="InterPro" id="IPR052894">
    <property type="entry name" value="AsmA-related"/>
</dbReference>
<dbReference type="Pfam" id="PF05170">
    <property type="entry name" value="AsmA"/>
    <property type="match status" value="1"/>
</dbReference>
<proteinExistence type="predicted"/>
<dbReference type="InterPro" id="IPR007844">
    <property type="entry name" value="AsmA"/>
</dbReference>
<dbReference type="GO" id="GO:0005886">
    <property type="term" value="C:plasma membrane"/>
    <property type="evidence" value="ECO:0007669"/>
    <property type="project" value="TreeGrafter"/>
</dbReference>
<dbReference type="OrthoDB" id="5439178at2"/>
<evidence type="ECO:0000256" key="1">
    <source>
        <dbReference type="SAM" id="Phobius"/>
    </source>
</evidence>
<feature type="domain" description="AsmA" evidence="2">
    <location>
        <begin position="933"/>
        <end position="1118"/>
    </location>
</feature>
<reference evidence="3 4" key="1">
    <citation type="submission" date="2016-12" db="EMBL/GenBank/DDBJ databases">
        <authorList>
            <person name="Song W.-J."/>
            <person name="Kurnit D.M."/>
        </authorList>
    </citation>
    <scope>NUCLEOTIDE SEQUENCE [LARGE SCALE GENOMIC DNA]</scope>
    <source>
        <strain evidence="3 4">DSM 11393</strain>
    </source>
</reference>
<keyword evidence="4" id="KW-1185">Reference proteome</keyword>
<evidence type="ECO:0000313" key="4">
    <source>
        <dbReference type="Proteomes" id="UP000186469"/>
    </source>
</evidence>
<name>A0A1M7T5U0_9BACT</name>